<dbReference type="AlphaFoldDB" id="A0A401V3X7"/>
<reference evidence="1 2" key="1">
    <citation type="submission" date="2018-11" db="EMBL/GenBank/DDBJ databases">
        <title>Draft genome sequence of Cellulomonas takizawaensis strain TKZ-21.</title>
        <authorList>
            <person name="Yamamura H."/>
            <person name="Hayashi T."/>
            <person name="Hamada M."/>
            <person name="Serisawa Y."/>
            <person name="Matsuyama K."/>
            <person name="Nakagawa Y."/>
            <person name="Otoguro M."/>
            <person name="Yanagida F."/>
            <person name="Hayakawa M."/>
        </authorList>
    </citation>
    <scope>NUCLEOTIDE SEQUENCE [LARGE SCALE GENOMIC DNA]</scope>
    <source>
        <strain evidence="1 2">TKZ-21</strain>
    </source>
</reference>
<accession>A0A401V3X7</accession>
<organism evidence="1 2">
    <name type="scientific">Cellulomonas algicola</name>
    <dbReference type="NCBI Taxonomy" id="2071633"/>
    <lineage>
        <taxon>Bacteria</taxon>
        <taxon>Bacillati</taxon>
        <taxon>Actinomycetota</taxon>
        <taxon>Actinomycetes</taxon>
        <taxon>Micrococcales</taxon>
        <taxon>Cellulomonadaceae</taxon>
        <taxon>Cellulomonas</taxon>
    </lineage>
</organism>
<comment type="caution">
    <text evidence="1">The sequence shown here is derived from an EMBL/GenBank/DDBJ whole genome shotgun (WGS) entry which is preliminary data.</text>
</comment>
<proteinExistence type="predicted"/>
<keyword evidence="2" id="KW-1185">Reference proteome</keyword>
<dbReference type="EMBL" id="BHYL01000315">
    <property type="protein sequence ID" value="GCD21617.1"/>
    <property type="molecule type" value="Genomic_DNA"/>
</dbReference>
<dbReference type="OrthoDB" id="4827380at2"/>
<dbReference type="Proteomes" id="UP000288246">
    <property type="component" value="Unassembled WGS sequence"/>
</dbReference>
<name>A0A401V3X7_9CELL</name>
<evidence type="ECO:0000313" key="2">
    <source>
        <dbReference type="Proteomes" id="UP000288246"/>
    </source>
</evidence>
<evidence type="ECO:0000313" key="1">
    <source>
        <dbReference type="EMBL" id="GCD21617.1"/>
    </source>
</evidence>
<sequence length="55" mass="5729">MSQWFATCPTADSDEDVAPGTYGLYVYSVLLAAGAPDLSPSPRIAVGGPFPVTLR</sequence>
<protein>
    <submittedName>
        <fullName evidence="1">Uncharacterized protein</fullName>
    </submittedName>
</protein>
<gene>
    <name evidence="1" type="ORF">CTKZ_31790</name>
</gene>
<dbReference type="RefSeq" id="WP_160142931.1">
    <property type="nucleotide sequence ID" value="NZ_BHYL01000315.1"/>
</dbReference>